<evidence type="ECO:0000313" key="2">
    <source>
        <dbReference type="EMBL" id="CAA9244448.1"/>
    </source>
</evidence>
<proteinExistence type="predicted"/>
<name>A0A6J4I8K2_9ACTN</name>
<feature type="compositionally biased region" description="Basic residues" evidence="1">
    <location>
        <begin position="16"/>
        <end position="30"/>
    </location>
</feature>
<feature type="region of interest" description="Disordered" evidence="1">
    <location>
        <begin position="1"/>
        <end position="183"/>
    </location>
</feature>
<evidence type="ECO:0000256" key="1">
    <source>
        <dbReference type="SAM" id="MobiDB-lite"/>
    </source>
</evidence>
<feature type="compositionally biased region" description="Basic and acidic residues" evidence="1">
    <location>
        <begin position="99"/>
        <end position="108"/>
    </location>
</feature>
<reference evidence="2" key="1">
    <citation type="submission" date="2020-02" db="EMBL/GenBank/DDBJ databases">
        <authorList>
            <person name="Meier V. D."/>
        </authorList>
    </citation>
    <scope>NUCLEOTIDE SEQUENCE</scope>
    <source>
        <strain evidence="2">AVDCRST_MAG76</strain>
    </source>
</reference>
<feature type="compositionally biased region" description="Low complexity" evidence="1">
    <location>
        <begin position="82"/>
        <end position="91"/>
    </location>
</feature>
<dbReference type="AlphaFoldDB" id="A0A6J4I8K2"/>
<gene>
    <name evidence="2" type="ORF">AVDCRST_MAG76-1949</name>
</gene>
<feature type="compositionally biased region" description="Gly residues" evidence="1">
    <location>
        <begin position="171"/>
        <end position="183"/>
    </location>
</feature>
<protein>
    <submittedName>
        <fullName evidence="2">Uncharacterized protein</fullName>
    </submittedName>
</protein>
<feature type="compositionally biased region" description="Basic and acidic residues" evidence="1">
    <location>
        <begin position="63"/>
        <end position="81"/>
    </location>
</feature>
<feature type="compositionally biased region" description="Basic residues" evidence="1">
    <location>
        <begin position="117"/>
        <end position="140"/>
    </location>
</feature>
<dbReference type="EMBL" id="CADCSZ010000118">
    <property type="protein sequence ID" value="CAA9244448.1"/>
    <property type="molecule type" value="Genomic_DNA"/>
</dbReference>
<accession>A0A6J4I8K2</accession>
<feature type="non-terminal residue" evidence="2">
    <location>
        <position position="183"/>
    </location>
</feature>
<sequence length="183" mass="19503">DGNDHHGSPALALRPHAGRVRRHRGRRLRAGRPAVPRGPARPRPRRAALVTGRAPSPGGRRSSMGDHLRRDGYRCSHDPRSRPAGRPAAGGRRPRLGRRGADPLRSERSPSAPSGRRCGRRCGGRGTGRRIQPRGHRRWPAGRGGRGRDRPHPAPLGARALGSASGHRTGRGGGGRGPGGRVV</sequence>
<feature type="non-terminal residue" evidence="2">
    <location>
        <position position="1"/>
    </location>
</feature>
<organism evidence="2">
    <name type="scientific">uncultured Acidimicrobiales bacterium</name>
    <dbReference type="NCBI Taxonomy" id="310071"/>
    <lineage>
        <taxon>Bacteria</taxon>
        <taxon>Bacillati</taxon>
        <taxon>Actinomycetota</taxon>
        <taxon>Acidimicrobiia</taxon>
        <taxon>Acidimicrobiales</taxon>
        <taxon>environmental samples</taxon>
    </lineage>
</organism>